<feature type="signal peptide" evidence="1">
    <location>
        <begin position="1"/>
        <end position="30"/>
    </location>
</feature>
<comment type="caution">
    <text evidence="2">The sequence shown here is derived from an EMBL/GenBank/DDBJ whole genome shotgun (WGS) entry which is preliminary data.</text>
</comment>
<dbReference type="EMBL" id="QUMQ01000001">
    <property type="protein sequence ID" value="REG00737.1"/>
    <property type="molecule type" value="Genomic_DNA"/>
</dbReference>
<organism evidence="2 3">
    <name type="scientific">Asanoa ferruginea</name>
    <dbReference type="NCBI Taxonomy" id="53367"/>
    <lineage>
        <taxon>Bacteria</taxon>
        <taxon>Bacillati</taxon>
        <taxon>Actinomycetota</taxon>
        <taxon>Actinomycetes</taxon>
        <taxon>Micromonosporales</taxon>
        <taxon>Micromonosporaceae</taxon>
        <taxon>Asanoa</taxon>
    </lineage>
</organism>
<dbReference type="Proteomes" id="UP000256913">
    <property type="component" value="Unassembled WGS sequence"/>
</dbReference>
<accession>A0A3D9ZTL6</accession>
<protein>
    <submittedName>
        <fullName evidence="2">Uncharacterized protein</fullName>
    </submittedName>
</protein>
<proteinExistence type="predicted"/>
<name>A0A3D9ZTL6_9ACTN</name>
<keyword evidence="1" id="KW-0732">Signal</keyword>
<evidence type="ECO:0000313" key="2">
    <source>
        <dbReference type="EMBL" id="REG00737.1"/>
    </source>
</evidence>
<gene>
    <name evidence="2" type="ORF">DFJ67_6794</name>
</gene>
<feature type="chain" id="PRO_5038415561" evidence="1">
    <location>
        <begin position="31"/>
        <end position="310"/>
    </location>
</feature>
<reference evidence="2 3" key="1">
    <citation type="submission" date="2018-08" db="EMBL/GenBank/DDBJ databases">
        <title>Sequencing the genomes of 1000 actinobacteria strains.</title>
        <authorList>
            <person name="Klenk H.-P."/>
        </authorList>
    </citation>
    <scope>NUCLEOTIDE SEQUENCE [LARGE SCALE GENOMIC DNA]</scope>
    <source>
        <strain evidence="2 3">DSM 44099</strain>
    </source>
</reference>
<evidence type="ECO:0000313" key="3">
    <source>
        <dbReference type="Proteomes" id="UP000256913"/>
    </source>
</evidence>
<evidence type="ECO:0000256" key="1">
    <source>
        <dbReference type="SAM" id="SignalP"/>
    </source>
</evidence>
<keyword evidence="3" id="KW-1185">Reference proteome</keyword>
<sequence>MLLKRMARLGVATGLVSGMVLAFAAAPAQAAPTSTTSYSFTSAAGDYIGGGQTRDYQAPAADIRIQGTAGYVTVRVDAGDEWWTIDLAAPNGEVLKPGRYLDAERAAFRTGRSPGLDVSGTGRGCNEVYGSFWIDQIGTAADGTVTLLDARFTQNCESSSAPPLKGTVKFAAYPLSYKYVSDSGDYIGGGISKSYTNALSVFTLSGNASGVAYSVSGQRDDWTVNLTPPAGQTLKRGTYTDAQRYPFNEAGHPGLSVSGNGRGCNTLTGQFTIREIAFDSAGAVIALFATYEQHCEGDTAALRGTIRYFA</sequence>
<dbReference type="RefSeq" id="WP_203783391.1">
    <property type="nucleotide sequence ID" value="NZ_BONB01000009.1"/>
</dbReference>
<dbReference type="AlphaFoldDB" id="A0A3D9ZTL6"/>